<feature type="domain" description="Grh/CP2 DB" evidence="9">
    <location>
        <begin position="108"/>
        <end position="362"/>
    </location>
</feature>
<sequence length="576" mass="64297">MFCKLQSPSQVAPSDRTGVRPSLHLCVWGVGRDKEGGQGEQRPFVGPCDVVCRSFHPLEWSGSTPPPHGDGVDRAESQQCPPLPGREALPLPYLKQEELPNIPRAEPPCPAFQYVLCAATSPAVKQQEETLTYLNQGQSYEVRMLCNPRLGDATQGPRLLKSVVRVVFHDRRLQYTEQQQLDGWRWSRPGDRILDIDVPLSVGVIEPQVLPSQLNTVEFYWDPTKRTSLFLQVHCISTEFTPRKKGGEKGVPFRLQIDTFKPSDKELSPEHLHSAGCLIKVFKPKGADRKLKTDREKIEKQPVHERDKYQTACESTVFMEVCVLGAGAGGEVRRKDPRCTRWETEASGAATAPGSSQPPSDSTYLGPPRAGAMFPLHLVLSPWVHGVIWTALFIPQDLNPGASILETQQWLHRHRFSNYCRSLANFTGTDLLKLTRQDLIQICGAADGIRLFNTLRARPIRHRLTLYVAQEPPLTPAPVLPTPPGFYQEISLDELSAVELMGKLAELLALPANQIHRLFHQGPGGILILLSDQVVQNLEDESYFVAVVKKGRAFRGRGVCLSQALERVRLFILPPK</sequence>
<name>A0A8C0E5D9_BALMU</name>
<dbReference type="Pfam" id="PF18016">
    <property type="entry name" value="SAM_3"/>
    <property type="match status" value="1"/>
</dbReference>
<reference evidence="10" key="1">
    <citation type="submission" date="2023-09" db="UniProtKB">
        <authorList>
            <consortium name="Ensembl"/>
        </authorList>
    </citation>
    <scope>IDENTIFICATION</scope>
</reference>
<dbReference type="InterPro" id="IPR040167">
    <property type="entry name" value="TF_CP2-like"/>
</dbReference>
<proteinExistence type="inferred from homology"/>
<dbReference type="Ensembl" id="ENSBMST00010033419.1">
    <property type="protein sequence ID" value="ENSBMSP00010030375.1"/>
    <property type="gene ID" value="ENSBMSG00010021916.1"/>
</dbReference>
<keyword evidence="4 7" id="KW-0238">DNA-binding</keyword>
<keyword evidence="3" id="KW-0805">Transcription regulation</keyword>
<accession>A0A8C0E5D9</accession>
<evidence type="ECO:0000256" key="8">
    <source>
        <dbReference type="SAM" id="MobiDB-lite"/>
    </source>
</evidence>
<evidence type="ECO:0000256" key="3">
    <source>
        <dbReference type="ARBA" id="ARBA00023015"/>
    </source>
</evidence>
<dbReference type="PANTHER" id="PTHR11037">
    <property type="entry name" value="TRANSCRIPTION FACTOR CP2"/>
    <property type="match status" value="1"/>
</dbReference>
<dbReference type="InterPro" id="IPR057520">
    <property type="entry name" value="GRHL1/CP2_C"/>
</dbReference>
<dbReference type="GO" id="GO:0000978">
    <property type="term" value="F:RNA polymerase II cis-regulatory region sequence-specific DNA binding"/>
    <property type="evidence" value="ECO:0007669"/>
    <property type="project" value="TreeGrafter"/>
</dbReference>
<evidence type="ECO:0000313" key="10">
    <source>
        <dbReference type="Ensembl" id="ENSBMSP00010030375.1"/>
    </source>
</evidence>
<organism evidence="10">
    <name type="scientific">Balaenoptera musculus</name>
    <name type="common">Blue whale</name>
    <dbReference type="NCBI Taxonomy" id="9771"/>
    <lineage>
        <taxon>Eukaryota</taxon>
        <taxon>Metazoa</taxon>
        <taxon>Chordata</taxon>
        <taxon>Craniata</taxon>
        <taxon>Vertebrata</taxon>
        <taxon>Euteleostomi</taxon>
        <taxon>Mammalia</taxon>
        <taxon>Eutheria</taxon>
        <taxon>Laurasiatheria</taxon>
        <taxon>Artiodactyla</taxon>
        <taxon>Whippomorpha</taxon>
        <taxon>Cetacea</taxon>
        <taxon>Mysticeti</taxon>
        <taxon>Balaenopteridae</taxon>
        <taxon>Balaenoptera</taxon>
    </lineage>
</organism>
<feature type="compositionally biased region" description="Polar residues" evidence="8">
    <location>
        <begin position="353"/>
        <end position="363"/>
    </location>
</feature>
<feature type="region of interest" description="Disordered" evidence="8">
    <location>
        <begin position="344"/>
        <end position="364"/>
    </location>
</feature>
<dbReference type="InterPro" id="IPR041418">
    <property type="entry name" value="SAM_3"/>
</dbReference>
<evidence type="ECO:0000256" key="2">
    <source>
        <dbReference type="ARBA" id="ARBA00010852"/>
    </source>
</evidence>
<evidence type="ECO:0000259" key="9">
    <source>
        <dbReference type="PROSITE" id="PS51968"/>
    </source>
</evidence>
<protein>
    <recommendedName>
        <fullName evidence="9">Grh/CP2 DB domain-containing protein</fullName>
    </recommendedName>
</protein>
<dbReference type="InterPro" id="IPR007604">
    <property type="entry name" value="CP2"/>
</dbReference>
<dbReference type="PROSITE" id="PS51968">
    <property type="entry name" value="GRH_CP2_DB"/>
    <property type="match status" value="1"/>
</dbReference>
<comment type="similarity">
    <text evidence="2">Belongs to the grh/CP2 family. CP2 subfamily.</text>
</comment>
<dbReference type="PANTHER" id="PTHR11037:SF12">
    <property type="entry name" value="GRH_CP2 DB DOMAIN-CONTAINING PROTEIN"/>
    <property type="match status" value="1"/>
</dbReference>
<dbReference type="GO" id="GO:0005634">
    <property type="term" value="C:nucleus"/>
    <property type="evidence" value="ECO:0007669"/>
    <property type="project" value="UniProtKB-SubCell"/>
</dbReference>
<evidence type="ECO:0000256" key="5">
    <source>
        <dbReference type="ARBA" id="ARBA00023163"/>
    </source>
</evidence>
<dbReference type="FunFam" id="1.10.150.50:FF:000079">
    <property type="entry name" value="transcription factor CP2-like protein 1 isoform X1"/>
    <property type="match status" value="1"/>
</dbReference>
<comment type="subcellular location">
    <subcellularLocation>
        <location evidence="1 7">Nucleus</location>
    </subcellularLocation>
</comment>
<dbReference type="GeneTree" id="ENSGT00940000164844"/>
<evidence type="ECO:0000256" key="7">
    <source>
        <dbReference type="PROSITE-ProRule" id="PRU01313"/>
    </source>
</evidence>
<dbReference type="InterPro" id="IPR013761">
    <property type="entry name" value="SAM/pointed_sf"/>
</dbReference>
<dbReference type="AlphaFoldDB" id="A0A8C0E5D9"/>
<dbReference type="Pfam" id="PF04516">
    <property type="entry name" value="CP2"/>
    <property type="match status" value="1"/>
</dbReference>
<dbReference type="SUPFAM" id="SSF47769">
    <property type="entry name" value="SAM/Pointed domain"/>
    <property type="match status" value="1"/>
</dbReference>
<dbReference type="GO" id="GO:0001228">
    <property type="term" value="F:DNA-binding transcription activator activity, RNA polymerase II-specific"/>
    <property type="evidence" value="ECO:0007669"/>
    <property type="project" value="TreeGrafter"/>
</dbReference>
<evidence type="ECO:0000256" key="4">
    <source>
        <dbReference type="ARBA" id="ARBA00023125"/>
    </source>
</evidence>
<keyword evidence="6 7" id="KW-0539">Nucleus</keyword>
<keyword evidence="5" id="KW-0804">Transcription</keyword>
<evidence type="ECO:0000256" key="6">
    <source>
        <dbReference type="ARBA" id="ARBA00023242"/>
    </source>
</evidence>
<dbReference type="Gene3D" id="1.10.150.50">
    <property type="entry name" value="Transcription Factor, Ets-1"/>
    <property type="match status" value="1"/>
</dbReference>
<evidence type="ECO:0000256" key="1">
    <source>
        <dbReference type="ARBA" id="ARBA00004123"/>
    </source>
</evidence>
<dbReference type="Pfam" id="PF25416">
    <property type="entry name" value="GRHL1_C"/>
    <property type="match status" value="1"/>
</dbReference>